<feature type="domain" description="NAD-dependent epimerase/dehydratase" evidence="2">
    <location>
        <begin position="4"/>
        <end position="292"/>
    </location>
</feature>
<evidence type="ECO:0000256" key="1">
    <source>
        <dbReference type="ARBA" id="ARBA00007637"/>
    </source>
</evidence>
<comment type="caution">
    <text evidence="3">The sequence shown here is derived from an EMBL/GenBank/DDBJ whole genome shotgun (WGS) entry which is preliminary data.</text>
</comment>
<gene>
    <name evidence="3" type="ORF">ENG63_07010</name>
</gene>
<reference evidence="3" key="1">
    <citation type="journal article" date="2020" name="mSystems">
        <title>Genome- and Community-Level Interaction Insights into Carbon Utilization and Element Cycling Functions of Hydrothermarchaeota in Hydrothermal Sediment.</title>
        <authorList>
            <person name="Zhou Z."/>
            <person name="Liu Y."/>
            <person name="Xu W."/>
            <person name="Pan J."/>
            <person name="Luo Z.H."/>
            <person name="Li M."/>
        </authorList>
    </citation>
    <scope>NUCLEOTIDE SEQUENCE [LARGE SCALE GENOMIC DNA]</scope>
    <source>
        <strain evidence="3">HyVt-233</strain>
    </source>
</reference>
<dbReference type="Gene3D" id="3.40.50.720">
    <property type="entry name" value="NAD(P)-binding Rossmann-like Domain"/>
    <property type="match status" value="1"/>
</dbReference>
<evidence type="ECO:0000313" key="3">
    <source>
        <dbReference type="EMBL" id="HDD44590.1"/>
    </source>
</evidence>
<name>A0A7C0Y7R5_DESA2</name>
<dbReference type="PANTHER" id="PTHR43000">
    <property type="entry name" value="DTDP-D-GLUCOSE 4,6-DEHYDRATASE-RELATED"/>
    <property type="match status" value="1"/>
</dbReference>
<dbReference type="InterPro" id="IPR001509">
    <property type="entry name" value="Epimerase_deHydtase"/>
</dbReference>
<dbReference type="AlphaFoldDB" id="A0A7C0Y7R5"/>
<dbReference type="EMBL" id="DRBS01000259">
    <property type="protein sequence ID" value="HDD44590.1"/>
    <property type="molecule type" value="Genomic_DNA"/>
</dbReference>
<comment type="similarity">
    <text evidence="1">Belongs to the NAD(P)-dependent epimerase/dehydratase family.</text>
</comment>
<dbReference type="Gene3D" id="3.90.25.10">
    <property type="entry name" value="UDP-galactose 4-epimerase, domain 1"/>
    <property type="match status" value="1"/>
</dbReference>
<dbReference type="InterPro" id="IPR036291">
    <property type="entry name" value="NAD(P)-bd_dom_sf"/>
</dbReference>
<sequence>MGKILILGIDGYIGWPLAIHLSLRGYEVIGVDNLNRRKWVERLGSQSVLPILSPFERLRKFYLKYHKNITFFFGSVTDYQFLRDIFHMVKPDVIVHLAEQPSAPYSMKGQKECIETYTNNVIGTLNVIWAIKEMCPDAHLVKLGTMGVYSYELPIDVPEGDLEVEYKGKKVKLPYPKLGASWYHRSKSCDSINLEFASQLYGLTVTDCHQGIVYGTRIDEMEDDIFFTRYDVDEAFGTVINRFVAQAVVGIPLTLYGKGHQKRGFLPLRDSIQCLRLLIENPPKKGEYRVVNQIENHYDLTEIAEKVVKVGKKFGLKVKIQKLPNPRAEKDEHYYNPTHKILLELGYKPSSQMEKELELMFKDVIIYKARIKKEVILPKIKWK</sequence>
<dbReference type="Proteomes" id="UP000886289">
    <property type="component" value="Unassembled WGS sequence"/>
</dbReference>
<proteinExistence type="inferred from homology"/>
<protein>
    <submittedName>
        <fullName evidence="3">NAD-dependent epimerase/dehydratase family protein</fullName>
    </submittedName>
</protein>
<dbReference type="Pfam" id="PF01370">
    <property type="entry name" value="Epimerase"/>
    <property type="match status" value="1"/>
</dbReference>
<dbReference type="SUPFAM" id="SSF51735">
    <property type="entry name" value="NAD(P)-binding Rossmann-fold domains"/>
    <property type="match status" value="1"/>
</dbReference>
<accession>A0A7C0Y7R5</accession>
<evidence type="ECO:0000259" key="2">
    <source>
        <dbReference type="Pfam" id="PF01370"/>
    </source>
</evidence>
<organism evidence="3">
    <name type="scientific">Desulfofervidus auxilii</name>
    <dbReference type="NCBI Taxonomy" id="1621989"/>
    <lineage>
        <taxon>Bacteria</taxon>
        <taxon>Pseudomonadati</taxon>
        <taxon>Thermodesulfobacteriota</taxon>
        <taxon>Candidatus Desulfofervidia</taxon>
        <taxon>Candidatus Desulfofervidales</taxon>
        <taxon>Candidatus Desulfofervidaceae</taxon>
        <taxon>Candidatus Desulfofervidus</taxon>
    </lineage>
</organism>